<dbReference type="EMBL" id="CM055093">
    <property type="protein sequence ID" value="KAJ7565473.1"/>
    <property type="molecule type" value="Genomic_DNA"/>
</dbReference>
<proteinExistence type="predicted"/>
<accession>A0ACC2EG58</accession>
<gene>
    <name evidence="1" type="ORF">O6H91_02G062600</name>
</gene>
<protein>
    <submittedName>
        <fullName evidence="1">Uncharacterized protein</fullName>
    </submittedName>
</protein>
<dbReference type="Proteomes" id="UP001162992">
    <property type="component" value="Chromosome 2"/>
</dbReference>
<evidence type="ECO:0000313" key="2">
    <source>
        <dbReference type="Proteomes" id="UP001162992"/>
    </source>
</evidence>
<name>A0ACC2EG58_DIPCM</name>
<evidence type="ECO:0000313" key="1">
    <source>
        <dbReference type="EMBL" id="KAJ7565473.1"/>
    </source>
</evidence>
<keyword evidence="2" id="KW-1185">Reference proteome</keyword>
<sequence length="529" mass="59009">MAFNVQKNIRDNATELQDFLKDLKDWEKQMKEKDVSLKNQSHSQEKLPPVRGCTLSKPVDSVFSKPTIEPSSNLGKESVKSRMEKVTNQSSSGENRLPHAAGHTYDYFKNKWDEFDVDVALKEVDEDAPSASKSKVVTQREAASLGQVSSNKKPFLPSSRGSVGGQTVVRGQSATLDRVSQAWRTKESPPDAISEKELGNEFFKEKKYVQAIECYSRSIALQPTAVAYANRAMAFLKIGRFEEAEVDCTEAISLDDRYTKAYSRRGTARRELKNYLEAVEDHEFALRLEPQNKELQTQYSETKRLFEKEVNLKPSEEKVPLMIKTVMQGPVNPPTVVNTSSSSNISSKPFQSSEAVDANSSLQTVTLVPTKVESKNGRKQEIAASVQAAAARAAAAAMTSVSRNMVAPKTSYEFETMWKGLAGDRLSQVRLLKIMDPLALPKLFKDSLGAPLLVDIIQTLGLLCSENLNLAIQILESLTRVGRFNMTILFLTPKDKAALKKLWDEVFTTGQIPIENLEQLESLRGKYRL</sequence>
<comment type="caution">
    <text evidence="1">The sequence shown here is derived from an EMBL/GenBank/DDBJ whole genome shotgun (WGS) entry which is preliminary data.</text>
</comment>
<reference evidence="2" key="1">
    <citation type="journal article" date="2024" name="Proc. Natl. Acad. Sci. U.S.A.">
        <title>Extraordinary preservation of gene collinearity over three hundred million years revealed in homosporous lycophytes.</title>
        <authorList>
            <person name="Li C."/>
            <person name="Wickell D."/>
            <person name="Kuo L.Y."/>
            <person name="Chen X."/>
            <person name="Nie B."/>
            <person name="Liao X."/>
            <person name="Peng D."/>
            <person name="Ji J."/>
            <person name="Jenkins J."/>
            <person name="Williams M."/>
            <person name="Shu S."/>
            <person name="Plott C."/>
            <person name="Barry K."/>
            <person name="Rajasekar S."/>
            <person name="Grimwood J."/>
            <person name="Han X."/>
            <person name="Sun S."/>
            <person name="Hou Z."/>
            <person name="He W."/>
            <person name="Dai G."/>
            <person name="Sun C."/>
            <person name="Schmutz J."/>
            <person name="Leebens-Mack J.H."/>
            <person name="Li F.W."/>
            <person name="Wang L."/>
        </authorList>
    </citation>
    <scope>NUCLEOTIDE SEQUENCE [LARGE SCALE GENOMIC DNA]</scope>
    <source>
        <strain evidence="2">cv. PW_Plant_1</strain>
    </source>
</reference>
<organism evidence="1 2">
    <name type="scientific">Diphasiastrum complanatum</name>
    <name type="common">Issler's clubmoss</name>
    <name type="synonym">Lycopodium complanatum</name>
    <dbReference type="NCBI Taxonomy" id="34168"/>
    <lineage>
        <taxon>Eukaryota</taxon>
        <taxon>Viridiplantae</taxon>
        <taxon>Streptophyta</taxon>
        <taxon>Embryophyta</taxon>
        <taxon>Tracheophyta</taxon>
        <taxon>Lycopodiopsida</taxon>
        <taxon>Lycopodiales</taxon>
        <taxon>Lycopodiaceae</taxon>
        <taxon>Lycopodioideae</taxon>
        <taxon>Diphasiastrum</taxon>
    </lineage>
</organism>